<dbReference type="PANTHER" id="PTHR31126:SF1">
    <property type="entry name" value="TYROSINE SPECIFIC PROTEIN PHOSPHATASES DOMAIN-CONTAINING PROTEIN"/>
    <property type="match status" value="1"/>
</dbReference>
<reference evidence="2 3" key="1">
    <citation type="journal article" date="2019" name="Int. J. Syst. Evol. Microbiol.">
        <title>The Global Catalogue of Microorganisms (GCM) 10K type strain sequencing project: providing services to taxonomists for standard genome sequencing and annotation.</title>
        <authorList>
            <consortium name="The Broad Institute Genomics Platform"/>
            <consortium name="The Broad Institute Genome Sequencing Center for Infectious Disease"/>
            <person name="Wu L."/>
            <person name="Ma J."/>
        </authorList>
    </citation>
    <scope>NUCLEOTIDE SEQUENCE [LARGE SCALE GENOMIC DNA]</scope>
    <source>
        <strain evidence="2 3">JCM 16014</strain>
    </source>
</reference>
<dbReference type="Gene3D" id="3.90.190.10">
    <property type="entry name" value="Protein tyrosine phosphatase superfamily"/>
    <property type="match status" value="1"/>
</dbReference>
<comment type="caution">
    <text evidence="2">The sequence shown here is derived from an EMBL/GenBank/DDBJ whole genome shotgun (WGS) entry which is preliminary data.</text>
</comment>
<keyword evidence="3" id="KW-1185">Reference proteome</keyword>
<evidence type="ECO:0000313" key="2">
    <source>
        <dbReference type="EMBL" id="GAA2027915.1"/>
    </source>
</evidence>
<dbReference type="SUPFAM" id="SSF52799">
    <property type="entry name" value="(Phosphotyrosine protein) phosphatases II"/>
    <property type="match status" value="1"/>
</dbReference>
<dbReference type="InterPro" id="IPR016130">
    <property type="entry name" value="Tyr_Pase_AS"/>
</dbReference>
<name>A0ABN2U3C3_9ACTN</name>
<dbReference type="InterPro" id="IPR029021">
    <property type="entry name" value="Prot-tyrosine_phosphatase-like"/>
</dbReference>
<dbReference type="EMBL" id="BAAAQN010000013">
    <property type="protein sequence ID" value="GAA2027915.1"/>
    <property type="molecule type" value="Genomic_DNA"/>
</dbReference>
<gene>
    <name evidence="2" type="ORF">GCM10009839_28620</name>
</gene>
<evidence type="ECO:0008006" key="4">
    <source>
        <dbReference type="Google" id="ProtNLM"/>
    </source>
</evidence>
<dbReference type="Proteomes" id="UP001500751">
    <property type="component" value="Unassembled WGS sequence"/>
</dbReference>
<organism evidence="2 3">
    <name type="scientific">Catenulispora yoronensis</name>
    <dbReference type="NCBI Taxonomy" id="450799"/>
    <lineage>
        <taxon>Bacteria</taxon>
        <taxon>Bacillati</taxon>
        <taxon>Actinomycetota</taxon>
        <taxon>Actinomycetes</taxon>
        <taxon>Catenulisporales</taxon>
        <taxon>Catenulisporaceae</taxon>
        <taxon>Catenulispora</taxon>
    </lineage>
</organism>
<sequence length="242" mass="27347">MEFRRLHNFRDLGGYRTADGSATRWGVLYRSDNLGKLRDPADQEQFAGLGVHTVVDLRYPWEIEKAGRVPDAPGLRYFNLSIEHQPYDQGSLGADFDPWRFLADRYMEVAQDGAKEIREVLDVIADPESGTTVFHCASGKDRTGLIAMLVLTLIDVPEETVIDDFSLTELATQRLITDWKAFYPGRELTWPAYARAPRDPMELFLADLKARYGSVRGYAEEELGVDDTLVAALKTRLIDVES</sequence>
<dbReference type="InterPro" id="IPR026893">
    <property type="entry name" value="Tyr/Ser_Pase_IphP-type"/>
</dbReference>
<proteinExistence type="inferred from homology"/>
<accession>A0ABN2U3C3</accession>
<dbReference type="PANTHER" id="PTHR31126">
    <property type="entry name" value="TYROSINE-PROTEIN PHOSPHATASE"/>
    <property type="match status" value="1"/>
</dbReference>
<protein>
    <recommendedName>
        <fullName evidence="4">Protein tyrosine phosphatase</fullName>
    </recommendedName>
</protein>
<evidence type="ECO:0000313" key="3">
    <source>
        <dbReference type="Proteomes" id="UP001500751"/>
    </source>
</evidence>
<evidence type="ECO:0000256" key="1">
    <source>
        <dbReference type="ARBA" id="ARBA00009580"/>
    </source>
</evidence>
<dbReference type="Pfam" id="PF13350">
    <property type="entry name" value="Y_phosphatase3"/>
    <property type="match status" value="1"/>
</dbReference>
<comment type="similarity">
    <text evidence="1">Belongs to the protein-tyrosine phosphatase family.</text>
</comment>
<dbReference type="PROSITE" id="PS00383">
    <property type="entry name" value="TYR_PHOSPHATASE_1"/>
    <property type="match status" value="1"/>
</dbReference>